<evidence type="ECO:0000256" key="4">
    <source>
        <dbReference type="PROSITE-ProRule" id="PRU00169"/>
    </source>
</evidence>
<dbReference type="CDD" id="cd00075">
    <property type="entry name" value="HATPase"/>
    <property type="match status" value="1"/>
</dbReference>
<comment type="caution">
    <text evidence="8">The sequence shown here is derived from an EMBL/GenBank/DDBJ whole genome shotgun (WGS) entry which is preliminary data.</text>
</comment>
<dbReference type="Gene3D" id="1.10.287.130">
    <property type="match status" value="1"/>
</dbReference>
<dbReference type="PRINTS" id="PR00344">
    <property type="entry name" value="BCTRLSENSOR"/>
</dbReference>
<feature type="domain" description="Histidine kinase" evidence="6">
    <location>
        <begin position="889"/>
        <end position="1113"/>
    </location>
</feature>
<dbReference type="InterPro" id="IPR011110">
    <property type="entry name" value="Reg_prop"/>
</dbReference>
<feature type="domain" description="Response regulatory" evidence="7">
    <location>
        <begin position="1137"/>
        <end position="1253"/>
    </location>
</feature>
<evidence type="ECO:0000256" key="3">
    <source>
        <dbReference type="ARBA" id="ARBA00022553"/>
    </source>
</evidence>
<dbReference type="Gene3D" id="3.40.50.2300">
    <property type="match status" value="1"/>
</dbReference>
<protein>
    <recommendedName>
        <fullName evidence="2">histidine kinase</fullName>
        <ecNumber evidence="2">2.7.13.3</ecNumber>
    </recommendedName>
</protein>
<dbReference type="InterPro" id="IPR004358">
    <property type="entry name" value="Sig_transdc_His_kin-like_C"/>
</dbReference>
<dbReference type="InterPro" id="IPR015943">
    <property type="entry name" value="WD40/YVTN_repeat-like_dom_sf"/>
</dbReference>
<gene>
    <name evidence="8" type="ORF">H8K55_10740</name>
</gene>
<reference evidence="8 9" key="1">
    <citation type="submission" date="2020-08" db="EMBL/GenBank/DDBJ databases">
        <title>Novel species isolated from subtropical streams in China.</title>
        <authorList>
            <person name="Lu H."/>
        </authorList>
    </citation>
    <scope>NUCLEOTIDE SEQUENCE [LARGE SCALE GENOMIC DNA]</scope>
    <source>
        <strain evidence="8 9">LX15W</strain>
    </source>
</reference>
<dbReference type="SUPFAM" id="SSF55874">
    <property type="entry name" value="ATPase domain of HSP90 chaperone/DNA topoisomerase II/histidine kinase"/>
    <property type="match status" value="1"/>
</dbReference>
<name>A0ABR6YBQ0_9BURK</name>
<dbReference type="Pfam" id="PF02518">
    <property type="entry name" value="HATPase_c"/>
    <property type="match status" value="1"/>
</dbReference>
<dbReference type="Proteomes" id="UP000624279">
    <property type="component" value="Unassembled WGS sequence"/>
</dbReference>
<dbReference type="InterPro" id="IPR011006">
    <property type="entry name" value="CheY-like_superfamily"/>
</dbReference>
<dbReference type="PROSITE" id="PS50110">
    <property type="entry name" value="RESPONSE_REGULATORY"/>
    <property type="match status" value="1"/>
</dbReference>
<dbReference type="Gene3D" id="2.60.40.10">
    <property type="entry name" value="Immunoglobulins"/>
    <property type="match status" value="1"/>
</dbReference>
<evidence type="ECO:0000256" key="2">
    <source>
        <dbReference type="ARBA" id="ARBA00012438"/>
    </source>
</evidence>
<dbReference type="Gene3D" id="3.30.565.10">
    <property type="entry name" value="Histidine kinase-like ATPase, C-terminal domain"/>
    <property type="match status" value="1"/>
</dbReference>
<dbReference type="InterPro" id="IPR003661">
    <property type="entry name" value="HisK_dim/P_dom"/>
</dbReference>
<keyword evidence="5" id="KW-0175">Coiled coil</keyword>
<dbReference type="InterPro" id="IPR003594">
    <property type="entry name" value="HATPase_dom"/>
</dbReference>
<dbReference type="PROSITE" id="PS50109">
    <property type="entry name" value="HIS_KIN"/>
    <property type="match status" value="1"/>
</dbReference>
<accession>A0ABR6YBQ0</accession>
<dbReference type="SUPFAM" id="SSF63829">
    <property type="entry name" value="Calcium-dependent phosphotriesterase"/>
    <property type="match status" value="2"/>
</dbReference>
<dbReference type="RefSeq" id="WP_186942103.1">
    <property type="nucleotide sequence ID" value="NZ_JACOGA010000009.1"/>
</dbReference>
<feature type="modified residue" description="4-aspartylphosphate" evidence="4">
    <location>
        <position position="1188"/>
    </location>
</feature>
<dbReference type="SUPFAM" id="SSF47384">
    <property type="entry name" value="Homodimeric domain of signal transducing histidine kinase"/>
    <property type="match status" value="1"/>
</dbReference>
<evidence type="ECO:0000313" key="9">
    <source>
        <dbReference type="Proteomes" id="UP000624279"/>
    </source>
</evidence>
<dbReference type="InterPro" id="IPR001789">
    <property type="entry name" value="Sig_transdc_resp-reg_receiver"/>
</dbReference>
<organism evidence="8 9">
    <name type="scientific">Undibacterium flavidum</name>
    <dbReference type="NCBI Taxonomy" id="2762297"/>
    <lineage>
        <taxon>Bacteria</taxon>
        <taxon>Pseudomonadati</taxon>
        <taxon>Pseudomonadota</taxon>
        <taxon>Betaproteobacteria</taxon>
        <taxon>Burkholderiales</taxon>
        <taxon>Oxalobacteraceae</taxon>
        <taxon>Undibacterium</taxon>
    </lineage>
</organism>
<dbReference type="InterPro" id="IPR013783">
    <property type="entry name" value="Ig-like_fold"/>
</dbReference>
<evidence type="ECO:0000256" key="5">
    <source>
        <dbReference type="SAM" id="Coils"/>
    </source>
</evidence>
<proteinExistence type="predicted"/>
<dbReference type="SMART" id="SM00388">
    <property type="entry name" value="HisKA"/>
    <property type="match status" value="1"/>
</dbReference>
<dbReference type="Pfam" id="PF07495">
    <property type="entry name" value="Y_Y_Y"/>
    <property type="match status" value="1"/>
</dbReference>
<dbReference type="EC" id="2.7.13.3" evidence="2"/>
<dbReference type="CDD" id="cd00082">
    <property type="entry name" value="HisKA"/>
    <property type="match status" value="1"/>
</dbReference>
<dbReference type="Gene3D" id="2.130.10.10">
    <property type="entry name" value="YVTN repeat-like/Quinoprotein amine dehydrogenase"/>
    <property type="match status" value="5"/>
</dbReference>
<dbReference type="InterPro" id="IPR036890">
    <property type="entry name" value="HATPase_C_sf"/>
</dbReference>
<evidence type="ECO:0000259" key="6">
    <source>
        <dbReference type="PROSITE" id="PS50109"/>
    </source>
</evidence>
<dbReference type="SMART" id="SM00387">
    <property type="entry name" value="HATPase_c"/>
    <property type="match status" value="1"/>
</dbReference>
<keyword evidence="9" id="KW-1185">Reference proteome</keyword>
<dbReference type="EMBL" id="JACOGA010000009">
    <property type="protein sequence ID" value="MBC3874068.1"/>
    <property type="molecule type" value="Genomic_DNA"/>
</dbReference>
<evidence type="ECO:0000259" key="7">
    <source>
        <dbReference type="PROSITE" id="PS50110"/>
    </source>
</evidence>
<evidence type="ECO:0000256" key="1">
    <source>
        <dbReference type="ARBA" id="ARBA00000085"/>
    </source>
</evidence>
<dbReference type="Pfam" id="PF00512">
    <property type="entry name" value="HisKA"/>
    <property type="match status" value="1"/>
</dbReference>
<comment type="catalytic activity">
    <reaction evidence="1">
        <text>ATP + protein L-histidine = ADP + protein N-phospho-L-histidine.</text>
        <dbReference type="EC" id="2.7.13.3"/>
    </reaction>
</comment>
<dbReference type="PANTHER" id="PTHR43547:SF2">
    <property type="entry name" value="HYBRID SIGNAL TRANSDUCTION HISTIDINE KINASE C"/>
    <property type="match status" value="1"/>
</dbReference>
<keyword evidence="3 4" id="KW-0597">Phosphoprotein</keyword>
<sequence length="1263" mass="142426">MRFKTKLRIQLKIQLKIQRTLLLLLCGFVYGLTSGYATAAIPERTSTQAIQTSLIFESSLQQNKTAIPTVTSITQDQRGFIWLGTINGLVRFDGYAYKTYRTGDTGKNGLMNDWVSAVHVDAQQRLWLGTKAGIQGFDLQSERFTNYAPPSSKLNPTGQFSIGQIISDQRDNLWITSYSGLLYFDTALGKFTLFQHRSDDPNSISSDRVYALLLDQNGNLWVGTDHGLDFLPKGSTQFEHLKFSDTLTGRPVQKSLLVWALGLDANSRLWLGLPNGLAYFSVDEQQKSYAELRISLQRLSRQEIRLESDAVMKILPSKNGDLWVASRNSGLFRKKKNESYFSNYQRNESDSYSLCDNEVFALFEDRSSVLWVGTWNGGACHTDLANSGFRRIVEKREGFTGLNSLGVRSLIEDQDGDLIAATIDGYLNILNKKTALIQAVRYIDNAADKNRVQAIVADRQGKPWYISPEGIRSYNKQQQRFDPYLTTFTHLPVRQIFCAMIDRDGDFWITTEYGVFVYATVSRQFQHLRHQAGQPNSLENDFVYPIVQDHDGIIWMGTPTGLQRYDKEKKAFSFYAHDAKNPHSIVNGNITALFVDPDGSLWIGSNYHLSRLRFDNKGQANFKAYTTIALVDAILAGNDGKLWISTDSGISSFDKNTERFWNYFENDGITKGIFRSEVSFASRDGSLYFGGPNGITQLDPSAIRGNLFPPETAITGFQFLNRAENTPLAPELQAQLDHLSAKEMRLNYDLSSFTIEFAALHFSRPSANQFSYRLQGFDQDWRTTDAANRTATYTNLNPGLYVFHLKAASKDQVWSADEVKLQIRILPPFWQLWWVKWLVIIASVYVVWRLHSLRINQLLQKKRMLELEVAARTQVISQQNKDKSKFIADAAHDLRQPMQAIGNLLDATASALKASEHQRAIDLVQLALKATHIMRSSFNAILELSRLETGLVSPKYETLDIHKLLEDIVSTLQSTAETHNVEIRLIASRQKKLFIHSDKNLVFRILTNLIANAIKYSDDAKLKKYVVIRCVSRSTDVAVYVIDNGIGIPAAEQDKIFKAFFQINNAGKDRDRGMGLGLSIVAAMLQILKQHHMHFRSALHIGTRFSLSFPRASENNQAMADMQEELACRHPDIAGIFMVYVEDDALVRVSTVSLLRGEGLLCSAFVSHAEMMAGIADFERIPDMVLTDHVLADQHNSADVITDIRAFFEVRIPAIILTGETLEIAPTSQALADIILHKPVSAYELLQAIESLRPKMISNSQTE</sequence>
<feature type="coiled-coil region" evidence="5">
    <location>
        <begin position="282"/>
        <end position="309"/>
    </location>
</feature>
<dbReference type="Pfam" id="PF07494">
    <property type="entry name" value="Reg_prop"/>
    <property type="match status" value="4"/>
</dbReference>
<dbReference type="InterPro" id="IPR005467">
    <property type="entry name" value="His_kinase_dom"/>
</dbReference>
<dbReference type="InterPro" id="IPR011123">
    <property type="entry name" value="Y_Y_Y"/>
</dbReference>
<dbReference type="InterPro" id="IPR036097">
    <property type="entry name" value="HisK_dim/P_sf"/>
</dbReference>
<dbReference type="PANTHER" id="PTHR43547">
    <property type="entry name" value="TWO-COMPONENT HISTIDINE KINASE"/>
    <property type="match status" value="1"/>
</dbReference>
<evidence type="ECO:0000313" key="8">
    <source>
        <dbReference type="EMBL" id="MBC3874068.1"/>
    </source>
</evidence>
<dbReference type="SUPFAM" id="SSF52172">
    <property type="entry name" value="CheY-like"/>
    <property type="match status" value="1"/>
</dbReference>